<accession>A0ABQ9IW99</accession>
<organism evidence="6 7">
    <name type="scientific">Molorchus minor</name>
    <dbReference type="NCBI Taxonomy" id="1323400"/>
    <lineage>
        <taxon>Eukaryota</taxon>
        <taxon>Metazoa</taxon>
        <taxon>Ecdysozoa</taxon>
        <taxon>Arthropoda</taxon>
        <taxon>Hexapoda</taxon>
        <taxon>Insecta</taxon>
        <taxon>Pterygota</taxon>
        <taxon>Neoptera</taxon>
        <taxon>Endopterygota</taxon>
        <taxon>Coleoptera</taxon>
        <taxon>Polyphaga</taxon>
        <taxon>Cucujiformia</taxon>
        <taxon>Chrysomeloidea</taxon>
        <taxon>Cerambycidae</taxon>
        <taxon>Lamiinae</taxon>
        <taxon>Monochamini</taxon>
        <taxon>Molorchus</taxon>
    </lineage>
</organism>
<sequence>MITVDMKKSNQFCFVIPDNGQARRKNTKGDHTEVIEIDYDPKIIGYEDLLELFGTIMNTD</sequence>
<dbReference type="InterPro" id="IPR002569">
    <property type="entry name" value="Met_Sox_Rdtase_MsrA_dom"/>
</dbReference>
<evidence type="ECO:0000256" key="3">
    <source>
        <dbReference type="ARBA" id="ARBA00023002"/>
    </source>
</evidence>
<name>A0ABQ9IW99_9CUCU</name>
<proteinExistence type="inferred from homology"/>
<keyword evidence="3" id="KW-0560">Oxidoreductase</keyword>
<reference evidence="6" key="1">
    <citation type="journal article" date="2023" name="Insect Mol. Biol.">
        <title>Genome sequencing provides insights into the evolution of gene families encoding plant cell wall-degrading enzymes in longhorned beetles.</title>
        <authorList>
            <person name="Shin N.R."/>
            <person name="Okamura Y."/>
            <person name="Kirsch R."/>
            <person name="Pauchet Y."/>
        </authorList>
    </citation>
    <scope>NUCLEOTIDE SEQUENCE</scope>
    <source>
        <strain evidence="6">MMC_N1</strain>
    </source>
</reference>
<dbReference type="Proteomes" id="UP001162164">
    <property type="component" value="Unassembled WGS sequence"/>
</dbReference>
<feature type="domain" description="Peptide methionine sulphoxide reductase MsrA" evidence="5">
    <location>
        <begin position="26"/>
        <end position="58"/>
    </location>
</feature>
<evidence type="ECO:0000313" key="6">
    <source>
        <dbReference type="EMBL" id="KAJ8966843.1"/>
    </source>
</evidence>
<evidence type="ECO:0000256" key="2">
    <source>
        <dbReference type="ARBA" id="ARBA00012502"/>
    </source>
</evidence>
<dbReference type="Pfam" id="PF01625">
    <property type="entry name" value="PMSR"/>
    <property type="match status" value="1"/>
</dbReference>
<evidence type="ECO:0000259" key="5">
    <source>
        <dbReference type="Pfam" id="PF01625"/>
    </source>
</evidence>
<dbReference type="EC" id="1.8.4.11" evidence="2"/>
<dbReference type="Gene3D" id="3.30.1060.10">
    <property type="entry name" value="Peptide methionine sulphoxide reductase MsrA"/>
    <property type="match status" value="1"/>
</dbReference>
<gene>
    <name evidence="6" type="ORF">NQ317_016223</name>
</gene>
<dbReference type="InterPro" id="IPR036509">
    <property type="entry name" value="Met_Sox_Rdtase_MsrA_sf"/>
</dbReference>
<keyword evidence="7" id="KW-1185">Reference proteome</keyword>
<evidence type="ECO:0000256" key="1">
    <source>
        <dbReference type="ARBA" id="ARBA00005591"/>
    </source>
</evidence>
<protein>
    <recommendedName>
        <fullName evidence="2">peptide-methionine (S)-S-oxide reductase</fullName>
        <ecNumber evidence="2">1.8.4.11</ecNumber>
    </recommendedName>
    <alternativeName>
        <fullName evidence="4">Peptide-methionine (S)-S-oxide reductase</fullName>
    </alternativeName>
</protein>
<dbReference type="SUPFAM" id="SSF55068">
    <property type="entry name" value="Peptide methionine sulfoxide reductase"/>
    <property type="match status" value="1"/>
</dbReference>
<comment type="similarity">
    <text evidence="1">Belongs to the MsrA Met sulfoxide reductase family.</text>
</comment>
<comment type="caution">
    <text evidence="6">The sequence shown here is derived from an EMBL/GenBank/DDBJ whole genome shotgun (WGS) entry which is preliminary data.</text>
</comment>
<evidence type="ECO:0000256" key="4">
    <source>
        <dbReference type="ARBA" id="ARBA00030643"/>
    </source>
</evidence>
<evidence type="ECO:0000313" key="7">
    <source>
        <dbReference type="Proteomes" id="UP001162164"/>
    </source>
</evidence>
<dbReference type="EMBL" id="JAPWTJ010002285">
    <property type="protein sequence ID" value="KAJ8966843.1"/>
    <property type="molecule type" value="Genomic_DNA"/>
</dbReference>